<keyword evidence="1" id="KW-0472">Membrane</keyword>
<evidence type="ECO:0000313" key="2">
    <source>
        <dbReference type="EMBL" id="RKN82122.1"/>
    </source>
</evidence>
<dbReference type="AlphaFoldDB" id="A0A3B0C875"/>
<feature type="transmembrane region" description="Helical" evidence="1">
    <location>
        <begin position="76"/>
        <end position="96"/>
    </location>
</feature>
<evidence type="ECO:0000256" key="1">
    <source>
        <dbReference type="SAM" id="Phobius"/>
    </source>
</evidence>
<organism evidence="2 3">
    <name type="scientific">Paenibacillus ginsengarvi</name>
    <dbReference type="NCBI Taxonomy" id="400777"/>
    <lineage>
        <taxon>Bacteria</taxon>
        <taxon>Bacillati</taxon>
        <taxon>Bacillota</taxon>
        <taxon>Bacilli</taxon>
        <taxon>Bacillales</taxon>
        <taxon>Paenibacillaceae</taxon>
        <taxon>Paenibacillus</taxon>
    </lineage>
</organism>
<keyword evidence="1" id="KW-1133">Transmembrane helix</keyword>
<feature type="transmembrane region" description="Helical" evidence="1">
    <location>
        <begin position="111"/>
        <end position="131"/>
    </location>
</feature>
<gene>
    <name evidence="2" type="ORF">D7M11_17335</name>
</gene>
<dbReference type="Proteomes" id="UP000282311">
    <property type="component" value="Unassembled WGS sequence"/>
</dbReference>
<reference evidence="2 3" key="1">
    <citation type="journal article" date="2007" name="Int. J. Syst. Evol. Microbiol.">
        <title>Paenibacillus ginsengarvi sp. nov., isolated from soil from ginseng cultivation.</title>
        <authorList>
            <person name="Yoon M.H."/>
            <person name="Ten L.N."/>
            <person name="Im W.T."/>
        </authorList>
    </citation>
    <scope>NUCLEOTIDE SEQUENCE [LARGE SCALE GENOMIC DNA]</scope>
    <source>
        <strain evidence="2 3">KCTC 13059</strain>
    </source>
</reference>
<keyword evidence="1" id="KW-0812">Transmembrane</keyword>
<dbReference type="EMBL" id="RBAH01000012">
    <property type="protein sequence ID" value="RKN82122.1"/>
    <property type="molecule type" value="Genomic_DNA"/>
</dbReference>
<feature type="transmembrane region" description="Helical" evidence="1">
    <location>
        <begin position="24"/>
        <end position="42"/>
    </location>
</feature>
<name>A0A3B0C875_9BACL</name>
<sequence length="140" mass="14956">MNGWMGSRLLYYVGGEGERMVKTLARAVGVLFVVLGVAGLFADSLFGLLYFDGVRNSVHLIIGLAGILASGREENAVWFAKMAGIGFVLLGIVGLARPEWLWQANLTEAESVLHLIVGAVASYAGFTAQAIQTVRLGSRQ</sequence>
<protein>
    <submittedName>
        <fullName evidence="2">DUF4383 domain-containing protein</fullName>
    </submittedName>
</protein>
<keyword evidence="3" id="KW-1185">Reference proteome</keyword>
<evidence type="ECO:0000313" key="3">
    <source>
        <dbReference type="Proteomes" id="UP000282311"/>
    </source>
</evidence>
<dbReference type="Pfam" id="PF14325">
    <property type="entry name" value="DUF4383"/>
    <property type="match status" value="1"/>
</dbReference>
<proteinExistence type="predicted"/>
<accession>A0A3B0C875</accession>
<comment type="caution">
    <text evidence="2">The sequence shown here is derived from an EMBL/GenBank/DDBJ whole genome shotgun (WGS) entry which is preliminary data.</text>
</comment>